<dbReference type="STRING" id="36807.Mlaev_01982"/>
<dbReference type="GO" id="GO:0018836">
    <property type="term" value="F:alkylmercury lyase activity"/>
    <property type="evidence" value="ECO:0007669"/>
    <property type="project" value="UniProtKB-EC"/>
</dbReference>
<keyword evidence="1" id="KW-0456">Lyase</keyword>
<evidence type="ECO:0000313" key="1">
    <source>
        <dbReference type="EMBL" id="KXZ60046.1"/>
    </source>
</evidence>
<name>A0A150HD57_9MICO</name>
<accession>A0A150HD57</accession>
<dbReference type="Pfam" id="PF03243">
    <property type="entry name" value="MerB"/>
    <property type="match status" value="1"/>
</dbReference>
<gene>
    <name evidence="1" type="primary">merB</name>
    <name evidence="1" type="ORF">Mlaev_01982</name>
</gene>
<comment type="caution">
    <text evidence="1">The sequence shown here is derived from an EMBL/GenBank/DDBJ whole genome shotgun (WGS) entry which is preliminary data.</text>
</comment>
<dbReference type="InterPro" id="IPR053717">
    <property type="entry name" value="MerB_lyase_sf"/>
</dbReference>
<dbReference type="PATRIC" id="fig|36807.3.peg.2006"/>
<dbReference type="SUPFAM" id="SSF160387">
    <property type="entry name" value="NosL/MerB-like"/>
    <property type="match status" value="1"/>
</dbReference>
<dbReference type="Gene3D" id="3.30.450.410">
    <property type="match status" value="1"/>
</dbReference>
<sequence length="87" mass="9350">MEPATAVVSLVSPEAMHSIRSSFCNQVHYFASREDAAGWLTEHPMAQILTVADAFEVGSTLITEMLERPRTGADELSGSCCGPETCC</sequence>
<protein>
    <submittedName>
        <fullName evidence="1">Alkylmercury lyase</fullName>
        <ecNumber evidence="1">4.99.1.2</ecNumber>
    </submittedName>
</protein>
<proteinExistence type="predicted"/>
<dbReference type="AlphaFoldDB" id="A0A150HD57"/>
<dbReference type="Proteomes" id="UP000075357">
    <property type="component" value="Unassembled WGS sequence"/>
</dbReference>
<evidence type="ECO:0000313" key="2">
    <source>
        <dbReference type="Proteomes" id="UP000075357"/>
    </source>
</evidence>
<reference evidence="1 2" key="1">
    <citation type="submission" date="2016-01" db="EMBL/GenBank/DDBJ databases">
        <title>Draft genome sequences of Microbacterium laevaniformans LCDC 91-0039 and the type strain of Microbacterium hominis LCDC 84-209.</title>
        <authorList>
            <person name="Bernier A.-M."/>
            <person name="Bernard K."/>
        </authorList>
    </citation>
    <scope>NUCLEOTIDE SEQUENCE [LARGE SCALE GENOMIC DNA]</scope>
    <source>
        <strain evidence="1 2">LCDC 91-0039</strain>
    </source>
</reference>
<organism evidence="1 2">
    <name type="scientific">Microbacterium laevaniformans</name>
    <dbReference type="NCBI Taxonomy" id="36807"/>
    <lineage>
        <taxon>Bacteria</taxon>
        <taxon>Bacillati</taxon>
        <taxon>Actinomycetota</taxon>
        <taxon>Actinomycetes</taxon>
        <taxon>Micrococcales</taxon>
        <taxon>Microbacteriaceae</taxon>
        <taxon>Microbacterium</taxon>
    </lineage>
</organism>
<keyword evidence="2" id="KW-1185">Reference proteome</keyword>
<dbReference type="EMBL" id="LRAD01000039">
    <property type="protein sequence ID" value="KXZ60046.1"/>
    <property type="molecule type" value="Genomic_DNA"/>
</dbReference>
<dbReference type="InterPro" id="IPR004927">
    <property type="entry name" value="MerB"/>
</dbReference>
<dbReference type="EC" id="4.99.1.2" evidence="1"/>